<dbReference type="PATRIC" id="fig|1560234.3.peg.2389"/>
<keyword evidence="9" id="KW-1185">Reference proteome</keyword>
<evidence type="ECO:0000256" key="6">
    <source>
        <dbReference type="PIRSR" id="PIRSR600246-2"/>
    </source>
</evidence>
<evidence type="ECO:0000313" key="9">
    <source>
        <dbReference type="Proteomes" id="UP000091979"/>
    </source>
</evidence>
<feature type="active site" description="Nucleophile" evidence="5">
    <location>
        <position position="168"/>
    </location>
</feature>
<keyword evidence="2" id="KW-0378">Hydrolase</keyword>
<name>A0A1B7X9B7_9BACT</name>
<evidence type="ECO:0000256" key="5">
    <source>
        <dbReference type="PIRSR" id="PIRSR600246-1"/>
    </source>
</evidence>
<dbReference type="RefSeq" id="WP_066858421.1">
    <property type="nucleotide sequence ID" value="NZ_JXMS01000036.1"/>
</dbReference>
<dbReference type="FunFam" id="3.60.20.30:FF:000001">
    <property type="entry name" value="Isoaspartyl peptidase/L-asparaginase"/>
    <property type="match status" value="1"/>
</dbReference>
<dbReference type="AlphaFoldDB" id="A0A1B7X9B7"/>
<dbReference type="GO" id="GO:0008233">
    <property type="term" value="F:peptidase activity"/>
    <property type="evidence" value="ECO:0007669"/>
    <property type="project" value="UniProtKB-KW"/>
</dbReference>
<evidence type="ECO:0000256" key="2">
    <source>
        <dbReference type="ARBA" id="ARBA00022801"/>
    </source>
</evidence>
<evidence type="ECO:0000256" key="3">
    <source>
        <dbReference type="ARBA" id="ARBA00022813"/>
    </source>
</evidence>
<reference evidence="8 9" key="1">
    <citation type="submission" date="2015-01" db="EMBL/GenBank/DDBJ databases">
        <title>Desulfovibrio sp. JC271 draft genome sequence.</title>
        <authorList>
            <person name="Shivani Y."/>
            <person name="Subhash Y."/>
            <person name="Sasikala C."/>
            <person name="Ramana C.V."/>
        </authorList>
    </citation>
    <scope>NUCLEOTIDE SEQUENCE [LARGE SCALE GENOMIC DNA]</scope>
    <source>
        <strain evidence="8 9">JC271</strain>
    </source>
</reference>
<sequence length="301" mass="32196">MEPKIIVHGGAWTIPDDRKQAHLDGCRNAVEAAYPLLLQGASALDAVQAAINVLERDETFDAGRGAVLNADGQIELDASIMDGKDLNFGAVAGVRRFMTPVDIARKVLETEFCFLIGDGAERFAREQGLAECDPRDLFVERELQLYEKLRSQDGYSTDQAFAPMPQGTVGAVAIDKDGNIAASTSTGGTPYKMPGRVGDSPICGAGVYADNELGGASCTGFGEGVIRTLMCSKACEYLAQQDAKGAATEAIHMLYRRVSGHAGVILLDKNGNYGIYHNTDHMAHAYVLPDGTIHTTVHMDD</sequence>
<dbReference type="PANTHER" id="PTHR10188:SF6">
    <property type="entry name" value="N(4)-(BETA-N-ACETYLGLUCOSAMINYL)-L-ASPARAGINASE"/>
    <property type="match status" value="1"/>
</dbReference>
<feature type="binding site" evidence="6">
    <location>
        <begin position="219"/>
        <end position="222"/>
    </location>
    <ligand>
        <name>substrate</name>
    </ligand>
</feature>
<dbReference type="SUPFAM" id="SSF56235">
    <property type="entry name" value="N-terminal nucleophile aminohydrolases (Ntn hydrolases)"/>
    <property type="match status" value="1"/>
</dbReference>
<dbReference type="InterPro" id="IPR029055">
    <property type="entry name" value="Ntn_hydrolases_N"/>
</dbReference>
<accession>A0A1B7X9B7</accession>
<keyword evidence="1" id="KW-0645">Protease</keyword>
<dbReference type="GO" id="GO:0016811">
    <property type="term" value="F:hydrolase activity, acting on carbon-nitrogen (but not peptide) bonds, in linear amides"/>
    <property type="evidence" value="ECO:0007669"/>
    <property type="project" value="UniProtKB-ARBA"/>
</dbReference>
<evidence type="ECO:0000256" key="4">
    <source>
        <dbReference type="ARBA" id="ARBA00069124"/>
    </source>
</evidence>
<feature type="binding site" evidence="6">
    <location>
        <begin position="196"/>
        <end position="199"/>
    </location>
    <ligand>
        <name>substrate</name>
    </ligand>
</feature>
<dbReference type="Proteomes" id="UP000091979">
    <property type="component" value="Unassembled WGS sequence"/>
</dbReference>
<dbReference type="EMBL" id="JXMS01000036">
    <property type="protein sequence ID" value="OBQ45890.1"/>
    <property type="molecule type" value="Genomic_DNA"/>
</dbReference>
<organism evidence="8 9">
    <name type="scientific">Halodesulfovibrio spirochaetisodalis</name>
    <dbReference type="NCBI Taxonomy" id="1560234"/>
    <lineage>
        <taxon>Bacteria</taxon>
        <taxon>Pseudomonadati</taxon>
        <taxon>Thermodesulfobacteriota</taxon>
        <taxon>Desulfovibrionia</taxon>
        <taxon>Desulfovibrionales</taxon>
        <taxon>Desulfovibrionaceae</taxon>
        <taxon>Halodesulfovibrio</taxon>
    </lineage>
</organism>
<dbReference type="OrthoDB" id="9780217at2"/>
<feature type="site" description="Cleavage; by autolysis" evidence="7">
    <location>
        <begin position="167"/>
        <end position="168"/>
    </location>
</feature>
<evidence type="ECO:0000313" key="8">
    <source>
        <dbReference type="EMBL" id="OBQ45890.1"/>
    </source>
</evidence>
<proteinExistence type="predicted"/>
<dbReference type="STRING" id="1560234.SP90_15485"/>
<dbReference type="GO" id="GO:0005737">
    <property type="term" value="C:cytoplasm"/>
    <property type="evidence" value="ECO:0007669"/>
    <property type="project" value="TreeGrafter"/>
</dbReference>
<gene>
    <name evidence="8" type="ORF">SP90_15485</name>
</gene>
<evidence type="ECO:0000256" key="7">
    <source>
        <dbReference type="PIRSR" id="PIRSR600246-3"/>
    </source>
</evidence>
<protein>
    <recommendedName>
        <fullName evidence="4">Isoaspartyl peptidase</fullName>
    </recommendedName>
</protein>
<dbReference type="PANTHER" id="PTHR10188">
    <property type="entry name" value="L-ASPARAGINASE"/>
    <property type="match status" value="1"/>
</dbReference>
<dbReference type="Gene3D" id="3.60.20.30">
    <property type="entry name" value="(Glycosyl)asparaginase"/>
    <property type="match status" value="1"/>
</dbReference>
<keyword evidence="3" id="KW-0068">Autocatalytic cleavage</keyword>
<dbReference type="InterPro" id="IPR000246">
    <property type="entry name" value="Peptidase_T2"/>
</dbReference>
<dbReference type="GO" id="GO:0006508">
    <property type="term" value="P:proteolysis"/>
    <property type="evidence" value="ECO:0007669"/>
    <property type="project" value="UniProtKB-KW"/>
</dbReference>
<evidence type="ECO:0000256" key="1">
    <source>
        <dbReference type="ARBA" id="ARBA00022670"/>
    </source>
</evidence>
<dbReference type="CDD" id="cd04512">
    <property type="entry name" value="Ntn_Asparaginase_2_like"/>
    <property type="match status" value="1"/>
</dbReference>
<dbReference type="Pfam" id="PF01112">
    <property type="entry name" value="Asparaginase_2"/>
    <property type="match status" value="1"/>
</dbReference>
<comment type="caution">
    <text evidence="8">The sequence shown here is derived from an EMBL/GenBank/DDBJ whole genome shotgun (WGS) entry which is preliminary data.</text>
</comment>